<comment type="caution">
    <text evidence="2">The sequence shown here is derived from an EMBL/GenBank/DDBJ whole genome shotgun (WGS) entry which is preliminary data.</text>
</comment>
<gene>
    <name evidence="2" type="ORF">E1263_24860</name>
</gene>
<organism evidence="2 3">
    <name type="scientific">Kribbella antibiotica</name>
    <dbReference type="NCBI Taxonomy" id="190195"/>
    <lineage>
        <taxon>Bacteria</taxon>
        <taxon>Bacillati</taxon>
        <taxon>Actinomycetota</taxon>
        <taxon>Actinomycetes</taxon>
        <taxon>Propionibacteriales</taxon>
        <taxon>Kribbellaceae</taxon>
        <taxon>Kribbella</taxon>
    </lineage>
</organism>
<dbReference type="GO" id="GO:0006355">
    <property type="term" value="P:regulation of DNA-templated transcription"/>
    <property type="evidence" value="ECO:0007669"/>
    <property type="project" value="InterPro"/>
</dbReference>
<dbReference type="OrthoDB" id="9800864at2"/>
<proteinExistence type="predicted"/>
<dbReference type="InterPro" id="IPR036969">
    <property type="entry name" value="Citrate_synthase_sf"/>
</dbReference>
<name>A0A4R4ZEU4_9ACTN</name>
<feature type="non-terminal residue" evidence="2">
    <location>
        <position position="183"/>
    </location>
</feature>
<accession>A0A4R4ZEU4</accession>
<dbReference type="PROSITE" id="PS50937">
    <property type="entry name" value="HTH_MERR_2"/>
    <property type="match status" value="1"/>
</dbReference>
<protein>
    <submittedName>
        <fullName evidence="2">Helix-turn-helix domain-containing protein</fullName>
    </submittedName>
</protein>
<sequence length="183" mass="19590">MTGQGDEDYLTTAQVARRLRVKPETVYAYVSRGLLTSVRARGQRGSLFAAADVERVASRSVDHSGAVEETESALTLQTGDELYYRGRSVPDLATTRTLESVAHLLWTGELTDQPPFPVHDPSVDLARAAIAVLPPTARRTDQLRVAVAALGAADPLRFDLQPTSITAAARTLLGTLITALPGP</sequence>
<dbReference type="Pfam" id="PF12728">
    <property type="entry name" value="HTH_17"/>
    <property type="match status" value="1"/>
</dbReference>
<dbReference type="InterPro" id="IPR016142">
    <property type="entry name" value="Citrate_synth-like_lrg_a-sub"/>
</dbReference>
<keyword evidence="3" id="KW-1185">Reference proteome</keyword>
<dbReference type="Gene3D" id="1.10.580.10">
    <property type="entry name" value="Citrate Synthase, domain 1"/>
    <property type="match status" value="1"/>
</dbReference>
<dbReference type="InterPro" id="IPR002020">
    <property type="entry name" value="Citrate_synthase"/>
</dbReference>
<dbReference type="EMBL" id="SMKX01000081">
    <property type="protein sequence ID" value="TDD56875.1"/>
    <property type="molecule type" value="Genomic_DNA"/>
</dbReference>
<dbReference type="InterPro" id="IPR041657">
    <property type="entry name" value="HTH_17"/>
</dbReference>
<evidence type="ECO:0000313" key="2">
    <source>
        <dbReference type="EMBL" id="TDD56875.1"/>
    </source>
</evidence>
<evidence type="ECO:0000313" key="3">
    <source>
        <dbReference type="Proteomes" id="UP000295124"/>
    </source>
</evidence>
<dbReference type="GO" id="GO:0003677">
    <property type="term" value="F:DNA binding"/>
    <property type="evidence" value="ECO:0007669"/>
    <property type="project" value="InterPro"/>
</dbReference>
<feature type="domain" description="HTH merR-type" evidence="1">
    <location>
        <begin position="9"/>
        <end position="57"/>
    </location>
</feature>
<evidence type="ECO:0000259" key="1">
    <source>
        <dbReference type="PROSITE" id="PS50937"/>
    </source>
</evidence>
<dbReference type="SUPFAM" id="SSF48256">
    <property type="entry name" value="Citrate synthase"/>
    <property type="match status" value="1"/>
</dbReference>
<reference evidence="2 3" key="1">
    <citation type="submission" date="2019-03" db="EMBL/GenBank/DDBJ databases">
        <title>Draft genome sequences of novel Actinobacteria.</title>
        <authorList>
            <person name="Sahin N."/>
            <person name="Ay H."/>
            <person name="Saygin H."/>
        </authorList>
    </citation>
    <scope>NUCLEOTIDE SEQUENCE [LARGE SCALE GENOMIC DNA]</scope>
    <source>
        <strain evidence="2 3">JCM 13523</strain>
    </source>
</reference>
<dbReference type="SUPFAM" id="SSF46955">
    <property type="entry name" value="Putative DNA-binding domain"/>
    <property type="match status" value="1"/>
</dbReference>
<dbReference type="Proteomes" id="UP000295124">
    <property type="component" value="Unassembled WGS sequence"/>
</dbReference>
<dbReference type="AlphaFoldDB" id="A0A4R4ZEU4"/>
<dbReference type="Gene3D" id="1.10.1660.10">
    <property type="match status" value="1"/>
</dbReference>
<dbReference type="InterPro" id="IPR000551">
    <property type="entry name" value="MerR-type_HTH_dom"/>
</dbReference>
<dbReference type="GO" id="GO:0046912">
    <property type="term" value="F:acyltransferase activity, acyl groups converted into alkyl on transfer"/>
    <property type="evidence" value="ECO:0007669"/>
    <property type="project" value="InterPro"/>
</dbReference>
<dbReference type="InterPro" id="IPR009061">
    <property type="entry name" value="DNA-bd_dom_put_sf"/>
</dbReference>
<dbReference type="Pfam" id="PF00285">
    <property type="entry name" value="Citrate_synt"/>
    <property type="match status" value="1"/>
</dbReference>
<dbReference type="RefSeq" id="WP_132171419.1">
    <property type="nucleotide sequence ID" value="NZ_SMKX01000081.1"/>
</dbReference>